<dbReference type="EMBL" id="KL596989">
    <property type="protein sequence ID" value="KER21161.1"/>
    <property type="molecule type" value="Genomic_DNA"/>
</dbReference>
<evidence type="ECO:0000313" key="1">
    <source>
        <dbReference type="EMBL" id="KER21161.1"/>
    </source>
</evidence>
<name>A0A074Z2B3_OPIVI</name>
<evidence type="ECO:0000313" key="2">
    <source>
        <dbReference type="Proteomes" id="UP000054324"/>
    </source>
</evidence>
<proteinExistence type="predicted"/>
<keyword evidence="2" id="KW-1185">Reference proteome</keyword>
<organism evidence="1 2">
    <name type="scientific">Opisthorchis viverrini</name>
    <name type="common">Southeast Asian liver fluke</name>
    <dbReference type="NCBI Taxonomy" id="6198"/>
    <lineage>
        <taxon>Eukaryota</taxon>
        <taxon>Metazoa</taxon>
        <taxon>Spiralia</taxon>
        <taxon>Lophotrochozoa</taxon>
        <taxon>Platyhelminthes</taxon>
        <taxon>Trematoda</taxon>
        <taxon>Digenea</taxon>
        <taxon>Opisthorchiida</taxon>
        <taxon>Opisthorchiata</taxon>
        <taxon>Opisthorchiidae</taxon>
        <taxon>Opisthorchis</taxon>
    </lineage>
</organism>
<sequence length="158" mass="17703">MKEAKTVFGLSLPWLWHTSRAIKPCTETSIDRIGPQSAQTFSSSKNSCSVDPVAGASVTSTRGWRLSSYNAPSVAYPPGWLQQYFLRRSSLFQRDLRRPMLPVRRGIPSGGEREHPCSVTLPLIVVSDARARALVVGRREVKRHNFLRSRTIKQTAKP</sequence>
<dbReference type="Proteomes" id="UP000054324">
    <property type="component" value="Unassembled WGS sequence"/>
</dbReference>
<reference evidence="1 2" key="1">
    <citation type="submission" date="2013-11" db="EMBL/GenBank/DDBJ databases">
        <title>Opisthorchis viverrini - life in the bile duct.</title>
        <authorList>
            <person name="Young N.D."/>
            <person name="Nagarajan N."/>
            <person name="Lin S.J."/>
            <person name="Korhonen P.K."/>
            <person name="Jex A.R."/>
            <person name="Hall R.S."/>
            <person name="Safavi-Hemami H."/>
            <person name="Kaewkong W."/>
            <person name="Bertrand D."/>
            <person name="Gao S."/>
            <person name="Seet Q."/>
            <person name="Wongkham S."/>
            <person name="Teh B.T."/>
            <person name="Wongkham C."/>
            <person name="Intapan P.M."/>
            <person name="Maleewong W."/>
            <person name="Yang X."/>
            <person name="Hu M."/>
            <person name="Wang Z."/>
            <person name="Hofmann A."/>
            <person name="Sternberg P.W."/>
            <person name="Tan P."/>
            <person name="Wang J."/>
            <person name="Gasser R.B."/>
        </authorList>
    </citation>
    <scope>NUCLEOTIDE SEQUENCE [LARGE SCALE GENOMIC DNA]</scope>
</reference>
<protein>
    <submittedName>
        <fullName evidence="1">Uncharacterized protein</fullName>
    </submittedName>
</protein>
<dbReference type="CTD" id="20324625"/>
<gene>
    <name evidence="1" type="ORF">T265_10457</name>
</gene>
<dbReference type="RefSeq" id="XP_009175096.1">
    <property type="nucleotide sequence ID" value="XM_009176832.1"/>
</dbReference>
<accession>A0A074Z2B3</accession>
<dbReference type="GeneID" id="20324625"/>
<dbReference type="AlphaFoldDB" id="A0A074Z2B3"/>
<dbReference type="KEGG" id="ovi:T265_10457"/>